<dbReference type="Proteomes" id="UP000812287">
    <property type="component" value="Unassembled WGS sequence"/>
</dbReference>
<protein>
    <submittedName>
        <fullName evidence="1">Uncharacterized protein</fullName>
    </submittedName>
</protein>
<name>A0A9P7VJU0_9AGAR</name>
<keyword evidence="2" id="KW-1185">Reference proteome</keyword>
<dbReference type="AlphaFoldDB" id="A0A9P7VJU0"/>
<gene>
    <name evidence="1" type="ORF">BT62DRAFT_1080185</name>
</gene>
<evidence type="ECO:0000313" key="2">
    <source>
        <dbReference type="Proteomes" id="UP000812287"/>
    </source>
</evidence>
<dbReference type="RefSeq" id="XP_043034811.1">
    <property type="nucleotide sequence ID" value="XM_043179560.1"/>
</dbReference>
<evidence type="ECO:0000313" key="1">
    <source>
        <dbReference type="EMBL" id="KAG7441311.1"/>
    </source>
</evidence>
<comment type="caution">
    <text evidence="1">The sequence shown here is derived from an EMBL/GenBank/DDBJ whole genome shotgun (WGS) entry which is preliminary data.</text>
</comment>
<dbReference type="EMBL" id="MU250561">
    <property type="protein sequence ID" value="KAG7441311.1"/>
    <property type="molecule type" value="Genomic_DNA"/>
</dbReference>
<accession>A0A9P7VJU0</accession>
<organism evidence="1 2">
    <name type="scientific">Guyanagaster necrorhizus</name>
    <dbReference type="NCBI Taxonomy" id="856835"/>
    <lineage>
        <taxon>Eukaryota</taxon>
        <taxon>Fungi</taxon>
        <taxon>Dikarya</taxon>
        <taxon>Basidiomycota</taxon>
        <taxon>Agaricomycotina</taxon>
        <taxon>Agaricomycetes</taxon>
        <taxon>Agaricomycetidae</taxon>
        <taxon>Agaricales</taxon>
        <taxon>Marasmiineae</taxon>
        <taxon>Physalacriaceae</taxon>
        <taxon>Guyanagaster</taxon>
    </lineage>
</organism>
<reference evidence="1" key="1">
    <citation type="submission" date="2020-11" db="EMBL/GenBank/DDBJ databases">
        <title>Adaptations for nitrogen fixation in a non-lichenized fungal sporocarp promotes dispersal by wood-feeding termites.</title>
        <authorList>
            <consortium name="DOE Joint Genome Institute"/>
            <person name="Koch R.A."/>
            <person name="Yoon G."/>
            <person name="Arayal U."/>
            <person name="Lail K."/>
            <person name="Amirebrahimi M."/>
            <person name="Labutti K."/>
            <person name="Lipzen A."/>
            <person name="Riley R."/>
            <person name="Barry K."/>
            <person name="Henrissat B."/>
            <person name="Grigoriev I.V."/>
            <person name="Herr J.R."/>
            <person name="Aime M.C."/>
        </authorList>
    </citation>
    <scope>NUCLEOTIDE SEQUENCE</scope>
    <source>
        <strain evidence="1">MCA 3950</strain>
    </source>
</reference>
<dbReference type="GeneID" id="66101854"/>
<proteinExistence type="predicted"/>
<sequence>MDSPITQDLWLRGDIICSKEILQVRVIANSLQLHIQNTFDKACADQELIKWVLRVEMLLDKIPSLEANANTRMEWYTSIYQQFKEALSHTPLRGELSLINARLQKIQDGADRESDQRMIDNLANAGNIPTSGQFPGYAFSVDFSNTGGRSIFLPTSNYNTSSSSLAGPARGLNHQDQAWLRESVRIRQGGYTPSQPYIYASFHDHLCRCHRDDESSQTTQYGSY</sequence>